<keyword evidence="6 9" id="KW-1133">Transmembrane helix</keyword>
<comment type="caution">
    <text evidence="11">The sequence shown here is derived from an EMBL/GenBank/DDBJ whole genome shotgun (WGS) entry which is preliminary data.</text>
</comment>
<evidence type="ECO:0000256" key="3">
    <source>
        <dbReference type="ARBA" id="ARBA00022475"/>
    </source>
</evidence>
<keyword evidence="3" id="KW-1003">Cell membrane</keyword>
<evidence type="ECO:0000256" key="2">
    <source>
        <dbReference type="ARBA" id="ARBA00022448"/>
    </source>
</evidence>
<dbReference type="GO" id="GO:0022857">
    <property type="term" value="F:transmembrane transporter activity"/>
    <property type="evidence" value="ECO:0007669"/>
    <property type="project" value="UniProtKB-UniRule"/>
</dbReference>
<feature type="transmembrane region" description="Helical" evidence="9">
    <location>
        <begin position="137"/>
        <end position="156"/>
    </location>
</feature>
<feature type="transmembrane region" description="Helical" evidence="9">
    <location>
        <begin position="57"/>
        <end position="75"/>
    </location>
</feature>
<dbReference type="Pfam" id="PF04290">
    <property type="entry name" value="DctQ"/>
    <property type="match status" value="1"/>
</dbReference>
<proteinExistence type="inferred from homology"/>
<evidence type="ECO:0000256" key="8">
    <source>
        <dbReference type="ARBA" id="ARBA00038436"/>
    </source>
</evidence>
<evidence type="ECO:0000256" key="6">
    <source>
        <dbReference type="ARBA" id="ARBA00022989"/>
    </source>
</evidence>
<sequence length="170" mass="18169">MKVLMRLSIWLERAALAIAGVALLAMMMVTVIDVALRFLFQLTDGTSGLTFMGSVELVKYLLLAALLGAMAGHVEKSQVVVEVFTNKLGDAIKARIAGLNLLIFAAVGVVLVWGIHEAARSAAEFGEVTQDLAMPKFVIYEMAAVLLVIFTVRSLIHGIRGLVQGVDDGA</sequence>
<dbReference type="AlphaFoldDB" id="A0A423PTR0"/>
<dbReference type="PANTHER" id="PTHR35011">
    <property type="entry name" value="2,3-DIKETO-L-GULONATE TRAP TRANSPORTER SMALL PERMEASE PROTEIN YIAM"/>
    <property type="match status" value="1"/>
</dbReference>
<dbReference type="InterPro" id="IPR055348">
    <property type="entry name" value="DctQ"/>
</dbReference>
<evidence type="ECO:0000256" key="1">
    <source>
        <dbReference type="ARBA" id="ARBA00004429"/>
    </source>
</evidence>
<feature type="transmembrane region" description="Helical" evidence="9">
    <location>
        <begin position="96"/>
        <end position="115"/>
    </location>
</feature>
<comment type="subunit">
    <text evidence="9">The complex comprises the extracytoplasmic solute receptor protein and the two transmembrane proteins.</text>
</comment>
<comment type="similarity">
    <text evidence="8 9">Belongs to the TRAP transporter small permease family.</text>
</comment>
<keyword evidence="4 9" id="KW-0997">Cell inner membrane</keyword>
<keyword evidence="5 9" id="KW-0812">Transmembrane</keyword>
<organism evidence="11 12">
    <name type="scientific">Salinisphaera orenii YIM 95161</name>
    <dbReference type="NCBI Taxonomy" id="1051139"/>
    <lineage>
        <taxon>Bacteria</taxon>
        <taxon>Pseudomonadati</taxon>
        <taxon>Pseudomonadota</taxon>
        <taxon>Gammaproteobacteria</taxon>
        <taxon>Salinisphaerales</taxon>
        <taxon>Salinisphaeraceae</taxon>
        <taxon>Salinisphaera</taxon>
    </lineage>
</organism>
<reference evidence="11 12" key="1">
    <citation type="submission" date="2013-10" db="EMBL/GenBank/DDBJ databases">
        <title>Salinisphaera halophila YIM 95161 Genome Sequencing.</title>
        <authorList>
            <person name="Lai Q."/>
            <person name="Li C."/>
            <person name="Shao Z."/>
        </authorList>
    </citation>
    <scope>NUCLEOTIDE SEQUENCE [LARGE SCALE GENOMIC DNA]</scope>
    <source>
        <strain evidence="11 12">YIM 95161</strain>
    </source>
</reference>
<evidence type="ECO:0000256" key="7">
    <source>
        <dbReference type="ARBA" id="ARBA00023136"/>
    </source>
</evidence>
<feature type="domain" description="Tripartite ATP-independent periplasmic transporters DctQ component" evidence="10">
    <location>
        <begin position="26"/>
        <end position="160"/>
    </location>
</feature>
<evidence type="ECO:0000256" key="5">
    <source>
        <dbReference type="ARBA" id="ARBA00022692"/>
    </source>
</evidence>
<dbReference type="GO" id="GO:0005886">
    <property type="term" value="C:plasma membrane"/>
    <property type="evidence" value="ECO:0007669"/>
    <property type="project" value="UniProtKB-SubCell"/>
</dbReference>
<evidence type="ECO:0000313" key="11">
    <source>
        <dbReference type="EMBL" id="ROO28990.1"/>
    </source>
</evidence>
<comment type="function">
    <text evidence="9">Part of the tripartite ATP-independent periplasmic (TRAP) transport system.</text>
</comment>
<comment type="subcellular location">
    <subcellularLocation>
        <location evidence="1 9">Cell inner membrane</location>
        <topology evidence="1 9">Multi-pass membrane protein</topology>
    </subcellularLocation>
</comment>
<evidence type="ECO:0000259" key="10">
    <source>
        <dbReference type="Pfam" id="PF04290"/>
    </source>
</evidence>
<gene>
    <name evidence="11" type="ORF">SAHL_09615</name>
</gene>
<keyword evidence="7 9" id="KW-0472">Membrane</keyword>
<dbReference type="EMBL" id="AYKF01000083">
    <property type="protein sequence ID" value="ROO28990.1"/>
    <property type="molecule type" value="Genomic_DNA"/>
</dbReference>
<dbReference type="OrthoDB" id="7363305at2"/>
<accession>A0A423PTR0</accession>
<keyword evidence="2 9" id="KW-0813">Transport</keyword>
<evidence type="ECO:0000313" key="12">
    <source>
        <dbReference type="Proteomes" id="UP000285123"/>
    </source>
</evidence>
<dbReference type="Proteomes" id="UP000285123">
    <property type="component" value="Unassembled WGS sequence"/>
</dbReference>
<comment type="caution">
    <text evidence="9">Lacks conserved residue(s) required for the propagation of feature annotation.</text>
</comment>
<name>A0A423PTR0_9GAMM</name>
<protein>
    <recommendedName>
        <fullName evidence="9">TRAP transporter small permease protein</fullName>
    </recommendedName>
</protein>
<evidence type="ECO:0000256" key="9">
    <source>
        <dbReference type="RuleBase" id="RU369079"/>
    </source>
</evidence>
<dbReference type="InterPro" id="IPR007387">
    <property type="entry name" value="TRAP_DctQ"/>
</dbReference>
<dbReference type="RefSeq" id="WP_123591200.1">
    <property type="nucleotide sequence ID" value="NZ_AYKF01000083.1"/>
</dbReference>
<evidence type="ECO:0000256" key="4">
    <source>
        <dbReference type="ARBA" id="ARBA00022519"/>
    </source>
</evidence>